<sequence length="65" mass="7090">MLESQLRQLPIRAGFLAAHSTSQGIGSLYMVPTARRVILTELTGHCRQRIPSSRPPTAYGPIEGT</sequence>
<dbReference type="AlphaFoldDB" id="A0A179GKE9"/>
<comment type="caution">
    <text evidence="1">The sequence shown here is derived from an EMBL/GenBank/DDBJ whole genome shotgun (WGS) entry which is preliminary data.</text>
</comment>
<accession>A0A179GKE9</accession>
<dbReference type="EMBL" id="LSBI01000012">
    <property type="protein sequence ID" value="OAQ77978.1"/>
    <property type="molecule type" value="Genomic_DNA"/>
</dbReference>
<proteinExistence type="predicted"/>
<evidence type="ECO:0000313" key="1">
    <source>
        <dbReference type="EMBL" id="OAQ77978.1"/>
    </source>
</evidence>
<evidence type="ECO:0000313" key="2">
    <source>
        <dbReference type="Proteomes" id="UP000078340"/>
    </source>
</evidence>
<organism evidence="1 2">
    <name type="scientific">Purpureocillium lilacinum</name>
    <name type="common">Paecilomyces lilacinus</name>
    <dbReference type="NCBI Taxonomy" id="33203"/>
    <lineage>
        <taxon>Eukaryota</taxon>
        <taxon>Fungi</taxon>
        <taxon>Dikarya</taxon>
        <taxon>Ascomycota</taxon>
        <taxon>Pezizomycotina</taxon>
        <taxon>Sordariomycetes</taxon>
        <taxon>Hypocreomycetidae</taxon>
        <taxon>Hypocreales</taxon>
        <taxon>Ophiocordycipitaceae</taxon>
        <taxon>Purpureocillium</taxon>
    </lineage>
</organism>
<dbReference type="Proteomes" id="UP000078340">
    <property type="component" value="Unassembled WGS sequence"/>
</dbReference>
<reference evidence="1 2" key="1">
    <citation type="submission" date="2016-02" db="EMBL/GenBank/DDBJ databases">
        <title>Biosynthesis of antibiotic leucinostatins and their inhibition on Phytophthora in bio-control Purpureocillium lilacinum.</title>
        <authorList>
            <person name="Wang G."/>
            <person name="Liu Z."/>
            <person name="Lin R."/>
            <person name="Li E."/>
            <person name="Mao Z."/>
            <person name="Ling J."/>
            <person name="Yin W."/>
            <person name="Xie B."/>
        </authorList>
    </citation>
    <scope>NUCLEOTIDE SEQUENCE [LARGE SCALE GENOMIC DNA]</scope>
    <source>
        <strain evidence="1">PLFJ-1</strain>
    </source>
</reference>
<gene>
    <name evidence="1" type="ORF">VFPFJ_10345</name>
</gene>
<protein>
    <submittedName>
        <fullName evidence="1">Uncharacterized protein</fullName>
    </submittedName>
</protein>
<name>A0A179GKE9_PURLI</name>